<sequence length="18" mass="1982">MMTNNMNNQNGSLTVNAQ</sequence>
<protein>
    <submittedName>
        <fullName evidence="1">Uncharacterized protein</fullName>
    </submittedName>
</protein>
<proteinExistence type="predicted"/>
<accession>A0A0A9BM06</accession>
<dbReference type="EMBL" id="GBRH01235640">
    <property type="protein sequence ID" value="JAD62255.1"/>
    <property type="molecule type" value="Transcribed_RNA"/>
</dbReference>
<dbReference type="AlphaFoldDB" id="A0A0A9BM06"/>
<reference evidence="1" key="1">
    <citation type="submission" date="2014-09" db="EMBL/GenBank/DDBJ databases">
        <authorList>
            <person name="Magalhaes I.L.F."/>
            <person name="Oliveira U."/>
            <person name="Santos F.R."/>
            <person name="Vidigal T.H.D.A."/>
            <person name="Brescovit A.D."/>
            <person name="Santos A.J."/>
        </authorList>
    </citation>
    <scope>NUCLEOTIDE SEQUENCE</scope>
    <source>
        <tissue evidence="1">Shoot tissue taken approximately 20 cm above the soil surface</tissue>
    </source>
</reference>
<name>A0A0A9BM06_ARUDO</name>
<reference evidence="1" key="2">
    <citation type="journal article" date="2015" name="Data Brief">
        <title>Shoot transcriptome of the giant reed, Arundo donax.</title>
        <authorList>
            <person name="Barrero R.A."/>
            <person name="Guerrero F.D."/>
            <person name="Moolhuijzen P."/>
            <person name="Goolsby J.A."/>
            <person name="Tidwell J."/>
            <person name="Bellgard S.E."/>
            <person name="Bellgard M.I."/>
        </authorList>
    </citation>
    <scope>NUCLEOTIDE SEQUENCE</scope>
    <source>
        <tissue evidence="1">Shoot tissue taken approximately 20 cm above the soil surface</tissue>
    </source>
</reference>
<evidence type="ECO:0000313" key="1">
    <source>
        <dbReference type="EMBL" id="JAD62255.1"/>
    </source>
</evidence>
<organism evidence="1">
    <name type="scientific">Arundo donax</name>
    <name type="common">Giant reed</name>
    <name type="synonym">Donax arundinaceus</name>
    <dbReference type="NCBI Taxonomy" id="35708"/>
    <lineage>
        <taxon>Eukaryota</taxon>
        <taxon>Viridiplantae</taxon>
        <taxon>Streptophyta</taxon>
        <taxon>Embryophyta</taxon>
        <taxon>Tracheophyta</taxon>
        <taxon>Spermatophyta</taxon>
        <taxon>Magnoliopsida</taxon>
        <taxon>Liliopsida</taxon>
        <taxon>Poales</taxon>
        <taxon>Poaceae</taxon>
        <taxon>PACMAD clade</taxon>
        <taxon>Arundinoideae</taxon>
        <taxon>Arundineae</taxon>
        <taxon>Arundo</taxon>
    </lineage>
</organism>